<dbReference type="Pfam" id="PF13302">
    <property type="entry name" value="Acetyltransf_3"/>
    <property type="match status" value="1"/>
</dbReference>
<evidence type="ECO:0000313" key="3">
    <source>
        <dbReference type="Proteomes" id="UP000076967"/>
    </source>
</evidence>
<keyword evidence="3" id="KW-1185">Reference proteome</keyword>
<accession>A0A168KSV3</accession>
<dbReference type="OrthoDB" id="9795206at2"/>
<dbReference type="PANTHER" id="PTHR43415">
    <property type="entry name" value="SPERMIDINE N(1)-ACETYLTRANSFERASE"/>
    <property type="match status" value="1"/>
</dbReference>
<dbReference type="SUPFAM" id="SSF55729">
    <property type="entry name" value="Acyl-CoA N-acyltransferases (Nat)"/>
    <property type="match status" value="1"/>
</dbReference>
<dbReference type="STRING" id="494026.PGLA_12160"/>
<protein>
    <submittedName>
        <fullName evidence="2">GCN5 family acetyltransferase</fullName>
    </submittedName>
</protein>
<feature type="domain" description="N-acetyltransferase" evidence="1">
    <location>
        <begin position="15"/>
        <end position="177"/>
    </location>
</feature>
<proteinExistence type="predicted"/>
<dbReference type="Proteomes" id="UP000076967">
    <property type="component" value="Unassembled WGS sequence"/>
</dbReference>
<dbReference type="EMBL" id="LVJH01000021">
    <property type="protein sequence ID" value="OAB42420.1"/>
    <property type="molecule type" value="Genomic_DNA"/>
</dbReference>
<gene>
    <name evidence="2" type="ORF">PGLA_12160</name>
</gene>
<evidence type="ECO:0000259" key="1">
    <source>
        <dbReference type="PROSITE" id="PS51186"/>
    </source>
</evidence>
<dbReference type="Gene3D" id="3.40.630.30">
    <property type="match status" value="1"/>
</dbReference>
<dbReference type="GO" id="GO:0016747">
    <property type="term" value="F:acyltransferase activity, transferring groups other than amino-acyl groups"/>
    <property type="evidence" value="ECO:0007669"/>
    <property type="project" value="InterPro"/>
</dbReference>
<reference evidence="2 3" key="1">
    <citation type="submission" date="2016-03" db="EMBL/GenBank/DDBJ databases">
        <title>Draft genome sequence of Paenibacillus glacialis DSM 22343.</title>
        <authorList>
            <person name="Shin S.-K."/>
            <person name="Yi H."/>
        </authorList>
    </citation>
    <scope>NUCLEOTIDE SEQUENCE [LARGE SCALE GENOMIC DNA]</scope>
    <source>
        <strain evidence="2 3">DSM 22343</strain>
    </source>
</reference>
<keyword evidence="2" id="KW-0808">Transferase</keyword>
<name>A0A168KSV3_9BACL</name>
<dbReference type="RefSeq" id="WP_068533039.1">
    <property type="nucleotide sequence ID" value="NZ_LVJH01000021.1"/>
</dbReference>
<dbReference type="PANTHER" id="PTHR43415:SF3">
    <property type="entry name" value="GNAT-FAMILY ACETYLTRANSFERASE"/>
    <property type="match status" value="1"/>
</dbReference>
<comment type="caution">
    <text evidence="2">The sequence shown here is derived from an EMBL/GenBank/DDBJ whole genome shotgun (WGS) entry which is preliminary data.</text>
</comment>
<evidence type="ECO:0000313" key="2">
    <source>
        <dbReference type="EMBL" id="OAB42420.1"/>
    </source>
</evidence>
<dbReference type="PROSITE" id="PS51186">
    <property type="entry name" value="GNAT"/>
    <property type="match status" value="1"/>
</dbReference>
<dbReference type="AlphaFoldDB" id="A0A168KSV3"/>
<sequence>MKEQCKGSQMEGSTINLRIARESDVQLYYSYLLEPEGNRLTGTHGDFTLDGTATWIKKISIPNEDRVDFMIVSKDTDEFMGEVVLNEMDSMNRSANIRIGIGKQHVGKGYGTEAIKLMLRYGFETLNLHRIELGVYTFNPRAIHVYEKIGFQRVGILRDTLYYDEEFHDLIMMSILENEFQWKCE</sequence>
<dbReference type="InterPro" id="IPR016181">
    <property type="entry name" value="Acyl_CoA_acyltransferase"/>
</dbReference>
<dbReference type="InterPro" id="IPR000182">
    <property type="entry name" value="GNAT_dom"/>
</dbReference>
<organism evidence="2 3">
    <name type="scientific">Paenibacillus glacialis</name>
    <dbReference type="NCBI Taxonomy" id="494026"/>
    <lineage>
        <taxon>Bacteria</taxon>
        <taxon>Bacillati</taxon>
        <taxon>Bacillota</taxon>
        <taxon>Bacilli</taxon>
        <taxon>Bacillales</taxon>
        <taxon>Paenibacillaceae</taxon>
        <taxon>Paenibacillus</taxon>
    </lineage>
</organism>